<organism evidence="1 2">
    <name type="scientific">Botryotinia fuckeliana (strain T4)</name>
    <name type="common">Noble rot fungus</name>
    <name type="synonym">Botrytis cinerea</name>
    <dbReference type="NCBI Taxonomy" id="999810"/>
    <lineage>
        <taxon>Eukaryota</taxon>
        <taxon>Fungi</taxon>
        <taxon>Dikarya</taxon>
        <taxon>Ascomycota</taxon>
        <taxon>Pezizomycotina</taxon>
        <taxon>Leotiomycetes</taxon>
        <taxon>Helotiales</taxon>
        <taxon>Sclerotiniaceae</taxon>
        <taxon>Botrytis</taxon>
    </lineage>
</organism>
<name>G2Y4U7_BOTF4</name>
<proteinExistence type="predicted"/>
<dbReference type="HOGENOM" id="CLU_2830907_0_0_1"/>
<sequence>MKVALWRERIGHLNYTIPYSDLYLSSPHIRNLCASVAVGPACTAIPHLVFDTAFWAGWREWIEGRL</sequence>
<dbReference type="Proteomes" id="UP000008177">
    <property type="component" value="Unplaced contigs"/>
</dbReference>
<dbReference type="AlphaFoldDB" id="G2Y4U7"/>
<protein>
    <submittedName>
        <fullName evidence="1">Uncharacterized protein</fullName>
    </submittedName>
</protein>
<evidence type="ECO:0000313" key="2">
    <source>
        <dbReference type="Proteomes" id="UP000008177"/>
    </source>
</evidence>
<dbReference type="InParanoid" id="G2Y4U7"/>
<accession>G2Y4U7</accession>
<evidence type="ECO:0000313" key="1">
    <source>
        <dbReference type="EMBL" id="CCD47687.1"/>
    </source>
</evidence>
<reference evidence="2" key="1">
    <citation type="journal article" date="2011" name="PLoS Genet.">
        <title>Genomic analysis of the necrotrophic fungal pathogens Sclerotinia sclerotiorum and Botrytis cinerea.</title>
        <authorList>
            <person name="Amselem J."/>
            <person name="Cuomo C.A."/>
            <person name="van Kan J.A."/>
            <person name="Viaud M."/>
            <person name="Benito E.P."/>
            <person name="Couloux A."/>
            <person name="Coutinho P.M."/>
            <person name="de Vries R.P."/>
            <person name="Dyer P.S."/>
            <person name="Fillinger S."/>
            <person name="Fournier E."/>
            <person name="Gout L."/>
            <person name="Hahn M."/>
            <person name="Kohn L."/>
            <person name="Lapalu N."/>
            <person name="Plummer K.M."/>
            <person name="Pradier J.M."/>
            <person name="Quevillon E."/>
            <person name="Sharon A."/>
            <person name="Simon A."/>
            <person name="ten Have A."/>
            <person name="Tudzynski B."/>
            <person name="Tudzynski P."/>
            <person name="Wincker P."/>
            <person name="Andrew M."/>
            <person name="Anthouard V."/>
            <person name="Beever R.E."/>
            <person name="Beffa R."/>
            <person name="Benoit I."/>
            <person name="Bouzid O."/>
            <person name="Brault B."/>
            <person name="Chen Z."/>
            <person name="Choquer M."/>
            <person name="Collemare J."/>
            <person name="Cotton P."/>
            <person name="Danchin E.G."/>
            <person name="Da Silva C."/>
            <person name="Gautier A."/>
            <person name="Giraud C."/>
            <person name="Giraud T."/>
            <person name="Gonzalez C."/>
            <person name="Grossetete S."/>
            <person name="Guldener U."/>
            <person name="Henrissat B."/>
            <person name="Howlett B.J."/>
            <person name="Kodira C."/>
            <person name="Kretschmer M."/>
            <person name="Lappartient A."/>
            <person name="Leroch M."/>
            <person name="Levis C."/>
            <person name="Mauceli E."/>
            <person name="Neuveglise C."/>
            <person name="Oeser B."/>
            <person name="Pearson M."/>
            <person name="Poulain J."/>
            <person name="Poussereau N."/>
            <person name="Quesneville H."/>
            <person name="Rascle C."/>
            <person name="Schumacher J."/>
            <person name="Segurens B."/>
            <person name="Sexton A."/>
            <person name="Silva E."/>
            <person name="Sirven C."/>
            <person name="Soanes D.M."/>
            <person name="Talbot N.J."/>
            <person name="Templeton M."/>
            <person name="Yandava C."/>
            <person name="Yarden O."/>
            <person name="Zeng Q."/>
            <person name="Rollins J.A."/>
            <person name="Lebrun M.H."/>
            <person name="Dickman M."/>
        </authorList>
    </citation>
    <scope>NUCLEOTIDE SEQUENCE [LARGE SCALE GENOMIC DNA]</scope>
    <source>
        <strain evidence="2">T4</strain>
    </source>
</reference>
<dbReference type="EMBL" id="FQ790287">
    <property type="protein sequence ID" value="CCD47687.1"/>
    <property type="molecule type" value="Genomic_DNA"/>
</dbReference>
<gene>
    <name evidence="1" type="ORF">BofuT4_uP036670.1</name>
</gene>